<dbReference type="InterPro" id="IPR036890">
    <property type="entry name" value="HATPase_C_sf"/>
</dbReference>
<proteinExistence type="predicted"/>
<evidence type="ECO:0000313" key="4">
    <source>
        <dbReference type="Proteomes" id="UP000013378"/>
    </source>
</evidence>
<gene>
    <name evidence="3" type="ORF">L21TH_2559</name>
</gene>
<dbReference type="CDD" id="cd16936">
    <property type="entry name" value="HATPase_RsbW-like"/>
    <property type="match status" value="1"/>
</dbReference>
<dbReference type="PATRIC" id="fig|1304284.3.peg.2514"/>
<dbReference type="Proteomes" id="UP000013378">
    <property type="component" value="Unassembled WGS sequence"/>
</dbReference>
<dbReference type="AlphaFoldDB" id="R1AS19"/>
<evidence type="ECO:0000259" key="2">
    <source>
        <dbReference type="Pfam" id="PF13581"/>
    </source>
</evidence>
<name>R1AS19_9FIRM</name>
<evidence type="ECO:0000313" key="3">
    <source>
        <dbReference type="EMBL" id="EOC99441.1"/>
    </source>
</evidence>
<protein>
    <submittedName>
        <fullName evidence="3">Serine-protein kinase rsbW</fullName>
        <ecNumber evidence="3">2.7.11.1</ecNumber>
    </submittedName>
</protein>
<sequence>MKLEDREDLIKLSIPNKPEYVSVVRLTASAIASRIGFNIEEIEDIKVAVAEVCTNIIRNGLKNDNMNFDIEFNIYTDKLCITVTNTGEKICEDVTRNENLNSIEEQEEAKLGLFIIQALMDEVECLENGTNFEIKMTKKIGVGN</sequence>
<keyword evidence="4" id="KW-1185">Reference proteome</keyword>
<dbReference type="eggNOG" id="COG2172">
    <property type="taxonomic scope" value="Bacteria"/>
</dbReference>
<dbReference type="InterPro" id="IPR050267">
    <property type="entry name" value="Anti-sigma-factor_SerPK"/>
</dbReference>
<keyword evidence="1" id="KW-0723">Serine/threonine-protein kinase</keyword>
<dbReference type="EMBL" id="ARZA01000274">
    <property type="protein sequence ID" value="EOC99441.1"/>
    <property type="molecule type" value="Genomic_DNA"/>
</dbReference>
<dbReference type="PANTHER" id="PTHR35526:SF3">
    <property type="entry name" value="ANTI-SIGMA-F FACTOR RSBW"/>
    <property type="match status" value="1"/>
</dbReference>
<keyword evidence="3" id="KW-0418">Kinase</keyword>
<dbReference type="GO" id="GO:0004674">
    <property type="term" value="F:protein serine/threonine kinase activity"/>
    <property type="evidence" value="ECO:0007669"/>
    <property type="project" value="UniProtKB-KW"/>
</dbReference>
<dbReference type="SUPFAM" id="SSF55874">
    <property type="entry name" value="ATPase domain of HSP90 chaperone/DNA topoisomerase II/histidine kinase"/>
    <property type="match status" value="1"/>
</dbReference>
<dbReference type="PANTHER" id="PTHR35526">
    <property type="entry name" value="ANTI-SIGMA-F FACTOR RSBW-RELATED"/>
    <property type="match status" value="1"/>
</dbReference>
<dbReference type="STRING" id="1304284.L21TH_2559"/>
<dbReference type="EC" id="2.7.11.1" evidence="3"/>
<accession>R1AS19</accession>
<dbReference type="Gene3D" id="3.30.565.10">
    <property type="entry name" value="Histidine kinase-like ATPase, C-terminal domain"/>
    <property type="match status" value="1"/>
</dbReference>
<evidence type="ECO:0000256" key="1">
    <source>
        <dbReference type="ARBA" id="ARBA00022527"/>
    </source>
</evidence>
<dbReference type="OrthoDB" id="9798941at2"/>
<dbReference type="InterPro" id="IPR003594">
    <property type="entry name" value="HATPase_dom"/>
</dbReference>
<dbReference type="RefSeq" id="WP_006317207.1">
    <property type="nucleotide sequence ID" value="NZ_ARZA01000274.1"/>
</dbReference>
<organism evidence="3 4">
    <name type="scientific">Caldisalinibacter kiritimatiensis</name>
    <dbReference type="NCBI Taxonomy" id="1304284"/>
    <lineage>
        <taxon>Bacteria</taxon>
        <taxon>Bacillati</taxon>
        <taxon>Bacillota</taxon>
        <taxon>Tissierellia</taxon>
        <taxon>Tissierellales</taxon>
        <taxon>Thermohalobacteraceae</taxon>
        <taxon>Caldisalinibacter</taxon>
    </lineage>
</organism>
<keyword evidence="3" id="KW-0808">Transferase</keyword>
<comment type="caution">
    <text evidence="3">The sequence shown here is derived from an EMBL/GenBank/DDBJ whole genome shotgun (WGS) entry which is preliminary data.</text>
</comment>
<reference evidence="3 4" key="1">
    <citation type="journal article" date="2015" name="Geomicrobiol. J.">
        <title>Caldisalinibacter kiritimatiensis gen. nov., sp. nov., a moderately thermohalophilic thiosulfate-reducing bacterium from a hypersaline microbial mat.</title>
        <authorList>
            <person name="Ben Hania W."/>
            <person name="Joseph M."/>
            <person name="Fiebig A."/>
            <person name="Bunk B."/>
            <person name="Klenk H.-P."/>
            <person name="Fardeau M.-L."/>
            <person name="Spring S."/>
        </authorList>
    </citation>
    <scope>NUCLEOTIDE SEQUENCE [LARGE SCALE GENOMIC DNA]</scope>
    <source>
        <strain evidence="3 4">L21-TH-D2</strain>
    </source>
</reference>
<feature type="domain" description="Histidine kinase/HSP90-like ATPase" evidence="2">
    <location>
        <begin position="14"/>
        <end position="138"/>
    </location>
</feature>
<dbReference type="Pfam" id="PF13581">
    <property type="entry name" value="HATPase_c_2"/>
    <property type="match status" value="1"/>
</dbReference>